<feature type="transmembrane region" description="Helical" evidence="7">
    <location>
        <begin position="80"/>
        <end position="104"/>
    </location>
</feature>
<reference evidence="9 10" key="2">
    <citation type="submission" date="2015-10" db="EMBL/GenBank/DDBJ databases">
        <title>Draft Genome Sequence of Prosthecomicrobium hirschii ATCC 27832.</title>
        <authorList>
            <person name="Daniel J."/>
            <person name="Givan S.A."/>
            <person name="Brun Y.V."/>
            <person name="Brown P.J."/>
        </authorList>
    </citation>
    <scope>NUCLEOTIDE SEQUENCE [LARGE SCALE GENOMIC DNA]</scope>
    <source>
        <strain evidence="9 10">16</strain>
    </source>
</reference>
<keyword evidence="6 7" id="KW-0472">Membrane</keyword>
<evidence type="ECO:0000256" key="5">
    <source>
        <dbReference type="ARBA" id="ARBA00022989"/>
    </source>
</evidence>
<dbReference type="GO" id="GO:0016020">
    <property type="term" value="C:membrane"/>
    <property type="evidence" value="ECO:0007669"/>
    <property type="project" value="UniProtKB-SubCell"/>
</dbReference>
<keyword evidence="5 7" id="KW-1133">Transmembrane helix</keyword>
<proteinExistence type="inferred from homology"/>
<feature type="domain" description="Peptidase S54 rhomboid" evidence="8">
    <location>
        <begin position="79"/>
        <end position="223"/>
    </location>
</feature>
<accession>A0A0P6VMF8</accession>
<dbReference type="GO" id="GO:0004252">
    <property type="term" value="F:serine-type endopeptidase activity"/>
    <property type="evidence" value="ECO:0007669"/>
    <property type="project" value="InterPro"/>
</dbReference>
<feature type="transmembrane region" description="Helical" evidence="7">
    <location>
        <begin position="50"/>
        <end position="68"/>
    </location>
</feature>
<dbReference type="PANTHER" id="PTHR43731">
    <property type="entry name" value="RHOMBOID PROTEASE"/>
    <property type="match status" value="1"/>
</dbReference>
<dbReference type="Pfam" id="PF01694">
    <property type="entry name" value="Rhomboid"/>
    <property type="match status" value="1"/>
</dbReference>
<evidence type="ECO:0000256" key="1">
    <source>
        <dbReference type="ARBA" id="ARBA00004141"/>
    </source>
</evidence>
<evidence type="ECO:0000256" key="7">
    <source>
        <dbReference type="SAM" id="Phobius"/>
    </source>
</evidence>
<dbReference type="Proteomes" id="UP000048984">
    <property type="component" value="Unassembled WGS sequence"/>
</dbReference>
<organism evidence="9 10">
    <name type="scientific">Prosthecodimorpha hirschii</name>
    <dbReference type="NCBI Taxonomy" id="665126"/>
    <lineage>
        <taxon>Bacteria</taxon>
        <taxon>Pseudomonadati</taxon>
        <taxon>Pseudomonadota</taxon>
        <taxon>Alphaproteobacteria</taxon>
        <taxon>Hyphomicrobiales</taxon>
        <taxon>Ancalomicrobiaceae</taxon>
        <taxon>Prosthecodimorpha</taxon>
    </lineage>
</organism>
<feature type="transmembrane region" description="Helical" evidence="7">
    <location>
        <begin position="140"/>
        <end position="159"/>
    </location>
</feature>
<gene>
    <name evidence="9" type="ORF">ABB55_18085</name>
</gene>
<sequence>MFIPLHDANPLRHVAFPYVTWGLIGITVAVHAAIWLAAQTTLIPNAETGATVAFGVIPSVVEGIRRMPAIYDLVPPPVTLVSYAFLHADMWHLAGNMVFLWVFGDNVEDAFGHLKFLAFYLVSAAVAGGAHVLLNPTSDLPLIGASGAIAAIVSAYLILHPRVRLWILALGRIPLPIPAWLALGAWILFQFYNVAVHQGDNVAWWAHIGGLAAGAALVLVLRRPGVRLFDTGTDLGAAA</sequence>
<keyword evidence="10" id="KW-1185">Reference proteome</keyword>
<evidence type="ECO:0000259" key="8">
    <source>
        <dbReference type="Pfam" id="PF01694"/>
    </source>
</evidence>
<name>A0A0P6VMF8_9HYPH</name>
<dbReference type="AlphaFoldDB" id="A0A0P6VMF8"/>
<feature type="transmembrane region" description="Helical" evidence="7">
    <location>
        <begin position="116"/>
        <end position="134"/>
    </location>
</feature>
<reference evidence="9 10" key="1">
    <citation type="submission" date="2015-09" db="EMBL/GenBank/DDBJ databases">
        <authorList>
            <person name="Jackson K.R."/>
            <person name="Lunt B.L."/>
            <person name="Fisher J.N.B."/>
            <person name="Gardner A.V."/>
            <person name="Bailey M.E."/>
            <person name="Deus L.M."/>
            <person name="Earl A.S."/>
            <person name="Gibby P.D."/>
            <person name="Hartmann K.A."/>
            <person name="Liu J.E."/>
            <person name="Manci A.M."/>
            <person name="Nielsen D.A."/>
            <person name="Solomon M.B."/>
            <person name="Breakwell D.P."/>
            <person name="Burnett S.H."/>
            <person name="Grose J.H."/>
        </authorList>
    </citation>
    <scope>NUCLEOTIDE SEQUENCE [LARGE SCALE GENOMIC DNA]</scope>
    <source>
        <strain evidence="9 10">16</strain>
    </source>
</reference>
<evidence type="ECO:0000256" key="3">
    <source>
        <dbReference type="ARBA" id="ARBA00022692"/>
    </source>
</evidence>
<dbReference type="STRING" id="665126.ABB55_18085"/>
<evidence type="ECO:0000256" key="6">
    <source>
        <dbReference type="ARBA" id="ARBA00023136"/>
    </source>
</evidence>
<feature type="transmembrane region" description="Helical" evidence="7">
    <location>
        <begin position="166"/>
        <end position="192"/>
    </location>
</feature>
<dbReference type="InterPro" id="IPR035952">
    <property type="entry name" value="Rhomboid-like_sf"/>
</dbReference>
<dbReference type="RefSeq" id="WP_054360047.1">
    <property type="nucleotide sequence ID" value="NZ_LJYW01000001.1"/>
</dbReference>
<dbReference type="InterPro" id="IPR050925">
    <property type="entry name" value="Rhomboid_protease_S54"/>
</dbReference>
<evidence type="ECO:0000256" key="4">
    <source>
        <dbReference type="ARBA" id="ARBA00022801"/>
    </source>
</evidence>
<comment type="similarity">
    <text evidence="2">Belongs to the peptidase S54 family.</text>
</comment>
<dbReference type="EMBL" id="LJYW01000001">
    <property type="protein sequence ID" value="KPL53882.1"/>
    <property type="molecule type" value="Genomic_DNA"/>
</dbReference>
<comment type="subcellular location">
    <subcellularLocation>
        <location evidence="1">Membrane</location>
        <topology evidence="1">Multi-pass membrane protein</topology>
    </subcellularLocation>
</comment>
<evidence type="ECO:0000313" key="9">
    <source>
        <dbReference type="EMBL" id="KPL53882.1"/>
    </source>
</evidence>
<evidence type="ECO:0000313" key="10">
    <source>
        <dbReference type="Proteomes" id="UP000048984"/>
    </source>
</evidence>
<keyword evidence="4" id="KW-0378">Hydrolase</keyword>
<feature type="transmembrane region" description="Helical" evidence="7">
    <location>
        <begin position="204"/>
        <end position="221"/>
    </location>
</feature>
<dbReference type="InterPro" id="IPR022764">
    <property type="entry name" value="Peptidase_S54_rhomboid_dom"/>
</dbReference>
<keyword evidence="3 7" id="KW-0812">Transmembrane</keyword>
<feature type="transmembrane region" description="Helical" evidence="7">
    <location>
        <begin position="15"/>
        <end position="38"/>
    </location>
</feature>
<evidence type="ECO:0000256" key="2">
    <source>
        <dbReference type="ARBA" id="ARBA00009045"/>
    </source>
</evidence>
<dbReference type="Gene3D" id="1.20.1540.10">
    <property type="entry name" value="Rhomboid-like"/>
    <property type="match status" value="1"/>
</dbReference>
<protein>
    <recommendedName>
        <fullName evidence="8">Peptidase S54 rhomboid domain-containing protein</fullName>
    </recommendedName>
</protein>
<comment type="caution">
    <text evidence="9">The sequence shown here is derived from an EMBL/GenBank/DDBJ whole genome shotgun (WGS) entry which is preliminary data.</text>
</comment>
<dbReference type="PANTHER" id="PTHR43731:SF14">
    <property type="entry name" value="PRESENILIN-ASSOCIATED RHOMBOID-LIKE PROTEIN, MITOCHONDRIAL"/>
    <property type="match status" value="1"/>
</dbReference>
<dbReference type="SUPFAM" id="SSF144091">
    <property type="entry name" value="Rhomboid-like"/>
    <property type="match status" value="1"/>
</dbReference>